<proteinExistence type="predicted"/>
<organism evidence="3 4">
    <name type="scientific">Rachiplusia nu nucleopolyhedrovirus</name>
    <dbReference type="NCBI Taxonomy" id="2605775"/>
    <lineage>
        <taxon>Viruses</taxon>
        <taxon>Viruses incertae sedis</taxon>
        <taxon>Naldaviricetes</taxon>
        <taxon>Lefavirales</taxon>
        <taxon>Baculoviridae</taxon>
        <taxon>Alphabaculovirus</taxon>
        <taxon>Alphabaculovirus ranus</taxon>
    </lineage>
</organism>
<dbReference type="RefSeq" id="YP_010799593.1">
    <property type="nucleotide sequence ID" value="NC_076682.1"/>
</dbReference>
<dbReference type="GO" id="GO:0008270">
    <property type="term" value="F:zinc ion binding"/>
    <property type="evidence" value="ECO:0007669"/>
    <property type="project" value="UniProtKB-KW"/>
</dbReference>
<reference evidence="3" key="1">
    <citation type="submission" date="2019-01" db="EMBL/GenBank/DDBJ databases">
        <authorList>
            <person name="Trentin L.B."/>
            <person name="Santos E.R."/>
            <person name="Silva L.A."/>
            <person name="Sosa-Gomez D.R."/>
            <person name="Ribeiro B.M."/>
            <person name="Ardisson-Araujo D.M.P."/>
        </authorList>
    </citation>
    <scope>NUCLEOTIDE SEQUENCE</scope>
    <source>
        <strain evidence="3">VPN54</strain>
    </source>
</reference>
<dbReference type="InterPro" id="IPR007954">
    <property type="entry name" value="Baculo_IE-1"/>
</dbReference>
<protein>
    <submittedName>
        <fullName evidence="3">EXON-0</fullName>
    </submittedName>
</protein>
<sequence length="279" mass="32304">MEIQKAVASILLNTPKRYTDEDFLSIGEDTLSKSHCNELETQVYTNFVLANSHIATDFALTPSSSYHVKQTAFNILNAAFKQTYNRSIDSLIVLSEENILSENVCLPTDRCLHYLIREIGKVIETIQHVNSLPQLQHNSYIFLPYIKQLQKTLVLFKNDLCCKKLTDKYTGQLSFLRDEAEKYIETIKLMNRRMDIINVFLDKPIFYCNICQESSLDKHFLKEDECCGYKFCNVCYVNLWKFASLYPVCPVCKTSFKSSSSSLNNKVQQQLQQQVTYED</sequence>
<evidence type="ECO:0000259" key="2">
    <source>
        <dbReference type="PROSITE" id="PS50089"/>
    </source>
</evidence>
<keyword evidence="1" id="KW-0479">Metal-binding</keyword>
<dbReference type="EMBL" id="MK419956">
    <property type="protein sequence ID" value="QEI03579.1"/>
    <property type="molecule type" value="Genomic_DNA"/>
</dbReference>
<accession>A0AAE6M5M1</accession>
<dbReference type="Proteomes" id="UP000830719">
    <property type="component" value="Segment"/>
</dbReference>
<dbReference type="PROSITE" id="PS50089">
    <property type="entry name" value="ZF_RING_2"/>
    <property type="match status" value="1"/>
</dbReference>
<dbReference type="GeneID" id="80538084"/>
<dbReference type="Gene3D" id="3.30.40.10">
    <property type="entry name" value="Zinc/RING finger domain, C3HC4 (zinc finger)"/>
    <property type="match status" value="1"/>
</dbReference>
<name>A0AAE6M5M1_9ABAC</name>
<dbReference type="InterPro" id="IPR013083">
    <property type="entry name" value="Znf_RING/FYVE/PHD"/>
</dbReference>
<keyword evidence="1" id="KW-0862">Zinc</keyword>
<dbReference type="InterPro" id="IPR001841">
    <property type="entry name" value="Znf_RING"/>
</dbReference>
<evidence type="ECO:0000313" key="4">
    <source>
        <dbReference type="Proteomes" id="UP000830719"/>
    </source>
</evidence>
<evidence type="ECO:0000313" key="3">
    <source>
        <dbReference type="EMBL" id="QEI03579.1"/>
    </source>
</evidence>
<dbReference type="KEGG" id="vg:80538084"/>
<gene>
    <name evidence="3" type="primary">exon-0</name>
</gene>
<dbReference type="Pfam" id="PF05290">
    <property type="entry name" value="Baculo_IE-1"/>
    <property type="match status" value="1"/>
</dbReference>
<feature type="domain" description="RING-type" evidence="2">
    <location>
        <begin position="208"/>
        <end position="253"/>
    </location>
</feature>
<keyword evidence="4" id="KW-1185">Reference proteome</keyword>
<dbReference type="SUPFAM" id="SSF57850">
    <property type="entry name" value="RING/U-box"/>
    <property type="match status" value="1"/>
</dbReference>
<evidence type="ECO:0000256" key="1">
    <source>
        <dbReference type="PROSITE-ProRule" id="PRU00175"/>
    </source>
</evidence>
<keyword evidence="1" id="KW-0863">Zinc-finger</keyword>